<dbReference type="CDD" id="cd07030">
    <property type="entry name" value="RNAP_D"/>
    <property type="match status" value="1"/>
</dbReference>
<dbReference type="PROSITE" id="PS00446">
    <property type="entry name" value="RNA_POL_D_30KD"/>
    <property type="match status" value="1"/>
</dbReference>
<dbReference type="PROSITE" id="PS00198">
    <property type="entry name" value="4FE4S_FER_1"/>
    <property type="match status" value="1"/>
</dbReference>
<dbReference type="InterPro" id="IPR001514">
    <property type="entry name" value="DNA-dir_RNA_pol_30-40kDasu_CS"/>
</dbReference>
<accession>A0A147JU90</accession>
<evidence type="ECO:0000256" key="2">
    <source>
        <dbReference type="ARBA" id="ARBA00022490"/>
    </source>
</evidence>
<dbReference type="GO" id="GO:0003677">
    <property type="term" value="F:DNA binding"/>
    <property type="evidence" value="ECO:0007669"/>
    <property type="project" value="UniProtKB-UniRule"/>
</dbReference>
<dbReference type="Gene3D" id="2.170.120.12">
    <property type="entry name" value="DNA-directed RNA polymerase, insert domain"/>
    <property type="match status" value="1"/>
</dbReference>
<dbReference type="Proteomes" id="UP000074294">
    <property type="component" value="Unassembled WGS sequence"/>
</dbReference>
<keyword evidence="5" id="KW-0003">3Fe-4S</keyword>
<dbReference type="GO" id="GO:0046872">
    <property type="term" value="F:metal ion binding"/>
    <property type="evidence" value="ECO:0007669"/>
    <property type="project" value="UniProtKB-KW"/>
</dbReference>
<name>A0A147JU90_HADYE</name>
<dbReference type="InterPro" id="IPR011262">
    <property type="entry name" value="DNA-dir_RNA_pol_insert"/>
</dbReference>
<comment type="subcellular location">
    <subcellularLocation>
        <location evidence="5">Cytoplasm</location>
    </subcellularLocation>
</comment>
<dbReference type="SUPFAM" id="SSF46548">
    <property type="entry name" value="alpha-helical ferredoxin"/>
    <property type="match status" value="1"/>
</dbReference>
<dbReference type="AlphaFoldDB" id="A0A147JU90"/>
<comment type="similarity">
    <text evidence="4 5">Belongs to the archaeal Rpo3/eukaryotic RPB3 RNA polymerase subunit family.</text>
</comment>
<keyword evidence="5" id="KW-0411">Iron-sulfur</keyword>
<comment type="catalytic activity">
    <reaction evidence="5">
        <text>RNA(n) + a ribonucleoside 5'-triphosphate = RNA(n+1) + diphosphate</text>
        <dbReference type="Rhea" id="RHEA:21248"/>
        <dbReference type="Rhea" id="RHEA-COMP:14527"/>
        <dbReference type="Rhea" id="RHEA-COMP:17342"/>
        <dbReference type="ChEBI" id="CHEBI:33019"/>
        <dbReference type="ChEBI" id="CHEBI:61557"/>
        <dbReference type="ChEBI" id="CHEBI:140395"/>
        <dbReference type="EC" id="2.7.7.6"/>
    </reaction>
</comment>
<comment type="caution">
    <text evidence="7">The sequence shown here is derived from an EMBL/GenBank/DDBJ whole genome shotgun (WGS) entry which is preliminary data.</text>
</comment>
<comment type="subunit">
    <text evidence="5">Part of the RNA polymerase complex.</text>
</comment>
<protein>
    <recommendedName>
        <fullName evidence="5">DNA-directed RNA polymerase subunit Rpo3</fullName>
        <ecNumber evidence="5">2.7.7.6</ecNumber>
    </recommendedName>
    <alternativeName>
        <fullName evidence="5">DNA-directed RNA polymerase subunit D</fullName>
    </alternativeName>
</protein>
<evidence type="ECO:0000313" key="8">
    <source>
        <dbReference type="Proteomes" id="UP000074294"/>
    </source>
</evidence>
<sequence>MKDDFGVGMEIEIRKLDGNEMEFVLSGANPAFANSIRRAALRDVPIMAIDEVEFKVNDSAMYDEIIAHRLAMIPLTTPAKGYQLPSECGCREGRCEKCSVDLELKAEGPGMVYSESLKPSDDEVRPVSGSIPIVKLENGQRLELVAIARLGFGKDHAKWQPGIVAYKYMPVLEFDPKLCNACGDCVKACPKGILEVVEKRVRVKDLTQCTMCKACVESCSSEAVRVSGDPSKFIFRVESTGTLPPDQIILRAIESLREKFEEFPKLVKKL</sequence>
<feature type="binding site" evidence="5">
    <location>
        <position position="215"/>
    </location>
    <ligand>
        <name>[3Fe-4S] cluster</name>
        <dbReference type="ChEBI" id="CHEBI:21137"/>
    </ligand>
</feature>
<dbReference type="PANTHER" id="PTHR11800">
    <property type="entry name" value="DNA-DIRECTED RNA POLYMERASE"/>
    <property type="match status" value="1"/>
</dbReference>
<feature type="domain" description="4Fe-4S ferredoxin-type" evidence="6">
    <location>
        <begin position="200"/>
        <end position="229"/>
    </location>
</feature>
<dbReference type="InterPro" id="IPR017896">
    <property type="entry name" value="4Fe4S_Fe-S-bd"/>
</dbReference>
<dbReference type="InterPro" id="IPR050518">
    <property type="entry name" value="Rpo3/RPB3_RNA_Pol_subunit"/>
</dbReference>
<dbReference type="Gene3D" id="3.30.1360.10">
    <property type="entry name" value="RNA polymerase, RBP11-like subunit"/>
    <property type="match status" value="1"/>
</dbReference>
<dbReference type="GO" id="GO:0003899">
    <property type="term" value="F:DNA-directed RNA polymerase activity"/>
    <property type="evidence" value="ECO:0007669"/>
    <property type="project" value="UniProtKB-UniRule"/>
</dbReference>
<organism evidence="7 8">
    <name type="scientific">Hadarchaeum yellowstonense</name>
    <dbReference type="NCBI Taxonomy" id="1776334"/>
    <lineage>
        <taxon>Archaea</taxon>
        <taxon>Methanobacteriati</taxon>
        <taxon>Candidatus Hadarchaeota</taxon>
        <taxon>Candidatus Hadarchaeia</taxon>
        <taxon>Candidatus Hadarchaeales</taxon>
        <taxon>Candidatus Hadarchaeaceae</taxon>
        <taxon>Candidatus Hadarchaeum</taxon>
    </lineage>
</organism>
<dbReference type="GO" id="GO:0051538">
    <property type="term" value="F:3 iron, 4 sulfur cluster binding"/>
    <property type="evidence" value="ECO:0007669"/>
    <property type="project" value="UniProtKB-KW"/>
</dbReference>
<proteinExistence type="inferred from homology"/>
<evidence type="ECO:0000256" key="1">
    <source>
        <dbReference type="ARBA" id="ARBA00022478"/>
    </source>
</evidence>
<evidence type="ECO:0000313" key="7">
    <source>
        <dbReference type="EMBL" id="KUO39990.1"/>
    </source>
</evidence>
<keyword evidence="3 5" id="KW-0804">Transcription</keyword>
<gene>
    <name evidence="5" type="primary">rpo3</name>
    <name evidence="5" type="synonym">rpoD</name>
    <name evidence="7" type="ORF">APZ16_06845</name>
</gene>
<dbReference type="PROSITE" id="PS51379">
    <property type="entry name" value="4FE4S_FER_2"/>
    <property type="match status" value="2"/>
</dbReference>
<dbReference type="Pfam" id="PF01000">
    <property type="entry name" value="RNA_pol_A_bac"/>
    <property type="match status" value="1"/>
</dbReference>
<dbReference type="GO" id="GO:0005737">
    <property type="term" value="C:cytoplasm"/>
    <property type="evidence" value="ECO:0007669"/>
    <property type="project" value="UniProtKB-SubCell"/>
</dbReference>
<evidence type="ECO:0000256" key="4">
    <source>
        <dbReference type="ARBA" id="ARBA00025804"/>
    </source>
</evidence>
<dbReference type="SMART" id="SM00662">
    <property type="entry name" value="RPOLD"/>
    <property type="match status" value="1"/>
</dbReference>
<dbReference type="Pfam" id="PF00037">
    <property type="entry name" value="Fer4"/>
    <property type="match status" value="1"/>
</dbReference>
<dbReference type="GO" id="GO:0000428">
    <property type="term" value="C:DNA-directed RNA polymerase complex"/>
    <property type="evidence" value="ECO:0007669"/>
    <property type="project" value="UniProtKB-KW"/>
</dbReference>
<dbReference type="HAMAP" id="MF_00320">
    <property type="entry name" value="RNApol_arch_Rpo3"/>
    <property type="match status" value="1"/>
</dbReference>
<dbReference type="GO" id="GO:0016491">
    <property type="term" value="F:oxidoreductase activity"/>
    <property type="evidence" value="ECO:0007669"/>
    <property type="project" value="UniProtKB-ARBA"/>
</dbReference>
<reference evidence="7 8" key="1">
    <citation type="journal article" date="2016" name="Nat. Microbiol.">
        <title>Genomic inference of the metabolism of cosmopolitan subsurface Archaea, Hadesarchaea.</title>
        <authorList>
            <person name="Baker B.J."/>
            <person name="Saw J.H."/>
            <person name="Lind A.E."/>
            <person name="Lazar C.S."/>
            <person name="Hinrichs K.-U."/>
            <person name="Teske A.P."/>
            <person name="Ettema T.J."/>
        </authorList>
    </citation>
    <scope>NUCLEOTIDE SEQUENCE [LARGE SCALE GENOMIC DNA]</scope>
</reference>
<dbReference type="SUPFAM" id="SSF56553">
    <property type="entry name" value="Insert subdomain of RNA polymerase alpha subunit"/>
    <property type="match status" value="1"/>
</dbReference>
<comment type="cofactor">
    <cofactor evidence="5">
        <name>[3Fe-4S] cluster</name>
        <dbReference type="ChEBI" id="CHEBI:21137"/>
    </cofactor>
    <text evidence="5">Binds 1 [3Fe-4S] cluster.</text>
</comment>
<keyword evidence="5" id="KW-0479">Metal-binding</keyword>
<evidence type="ECO:0000259" key="6">
    <source>
        <dbReference type="PROSITE" id="PS51379"/>
    </source>
</evidence>
<dbReference type="Pfam" id="PF01193">
    <property type="entry name" value="RNA_pol_L"/>
    <property type="match status" value="1"/>
</dbReference>
<dbReference type="STRING" id="1776334.APZ16_06845"/>
<dbReference type="PANTHER" id="PTHR11800:SF2">
    <property type="entry name" value="DNA-DIRECTED RNA POLYMERASE II SUBUNIT RPB3"/>
    <property type="match status" value="1"/>
</dbReference>
<feature type="binding site" evidence="5">
    <location>
        <position position="212"/>
    </location>
    <ligand>
        <name>[3Fe-4S] cluster</name>
        <dbReference type="ChEBI" id="CHEBI:21137"/>
    </ligand>
</feature>
<evidence type="ECO:0000256" key="5">
    <source>
        <dbReference type="HAMAP-Rule" id="MF_00320"/>
    </source>
</evidence>
<dbReference type="Gene3D" id="3.30.70.3110">
    <property type="match status" value="1"/>
</dbReference>
<dbReference type="GO" id="GO:0006351">
    <property type="term" value="P:DNA-templated transcription"/>
    <property type="evidence" value="ECO:0007669"/>
    <property type="project" value="UniProtKB-UniRule"/>
</dbReference>
<dbReference type="NCBIfam" id="NF001988">
    <property type="entry name" value="PRK00783.1"/>
    <property type="match status" value="1"/>
</dbReference>
<feature type="binding site" evidence="5">
    <location>
        <position position="209"/>
    </location>
    <ligand>
        <name>[3Fe-4S] cluster</name>
        <dbReference type="ChEBI" id="CHEBI:21137"/>
    </ligand>
</feature>
<keyword evidence="5" id="KW-0808">Transferase</keyword>
<evidence type="ECO:0000256" key="3">
    <source>
        <dbReference type="ARBA" id="ARBA00023163"/>
    </source>
</evidence>
<dbReference type="InterPro" id="IPR017900">
    <property type="entry name" value="4Fe4S_Fe_S_CS"/>
</dbReference>
<feature type="domain" description="4Fe-4S ferredoxin-type" evidence="6">
    <location>
        <begin position="170"/>
        <end position="199"/>
    </location>
</feature>
<keyword evidence="5" id="KW-0408">Iron</keyword>
<dbReference type="InterPro" id="IPR036643">
    <property type="entry name" value="RNApol_insert_sf"/>
</dbReference>
<dbReference type="EC" id="2.7.7.6" evidence="5"/>
<comment type="function">
    <text evidence="5">DNA-dependent RNA polymerase (RNAP) catalyzes the transcription of DNA into RNA using the four ribonucleoside triphosphates as substrates.</text>
</comment>
<dbReference type="EMBL" id="LQMQ01000050">
    <property type="protein sequence ID" value="KUO39990.1"/>
    <property type="molecule type" value="Genomic_DNA"/>
</dbReference>
<dbReference type="InterPro" id="IPR036603">
    <property type="entry name" value="RBP11-like"/>
</dbReference>
<keyword evidence="2 5" id="KW-0963">Cytoplasm</keyword>
<dbReference type="SUPFAM" id="SSF55257">
    <property type="entry name" value="RBP11-like subunits of RNA polymerase"/>
    <property type="match status" value="1"/>
</dbReference>
<dbReference type="InterPro" id="IPR022842">
    <property type="entry name" value="RNAP_Rpo3/Rpb3/RPAC1"/>
</dbReference>
<dbReference type="InterPro" id="IPR011263">
    <property type="entry name" value="DNA-dir_RNA_pol_RpoA/D/Rpb3"/>
</dbReference>
<dbReference type="GO" id="GO:0046983">
    <property type="term" value="F:protein dimerization activity"/>
    <property type="evidence" value="ECO:0007669"/>
    <property type="project" value="InterPro"/>
</dbReference>
<keyword evidence="1 5" id="KW-0240">DNA-directed RNA polymerase</keyword>
<keyword evidence="5" id="KW-0548">Nucleotidyltransferase</keyword>